<dbReference type="InterPro" id="IPR000182">
    <property type="entry name" value="GNAT_dom"/>
</dbReference>
<proteinExistence type="predicted"/>
<dbReference type="PROSITE" id="PS51186">
    <property type="entry name" value="GNAT"/>
    <property type="match status" value="1"/>
</dbReference>
<dbReference type="SUPFAM" id="SSF102114">
    <property type="entry name" value="Radical SAM enzymes"/>
    <property type="match status" value="1"/>
</dbReference>
<evidence type="ECO:0000256" key="2">
    <source>
        <dbReference type="ARBA" id="ARBA00022485"/>
    </source>
</evidence>
<dbReference type="PROSITE" id="PS51918">
    <property type="entry name" value="RADICAL_SAM"/>
    <property type="match status" value="1"/>
</dbReference>
<dbReference type="Proteomes" id="UP001141327">
    <property type="component" value="Unassembled WGS sequence"/>
</dbReference>
<reference evidence="12" key="1">
    <citation type="journal article" date="2022" name="bioRxiv">
        <title>Genomics of Preaxostyla Flagellates Illuminates Evolutionary Transitions and the Path Towards Mitochondrial Loss.</title>
        <authorList>
            <person name="Novak L.V.F."/>
            <person name="Treitli S.C."/>
            <person name="Pyrih J."/>
            <person name="Halakuc P."/>
            <person name="Pipaliya S.V."/>
            <person name="Vacek V."/>
            <person name="Brzon O."/>
            <person name="Soukal P."/>
            <person name="Eme L."/>
            <person name="Dacks J.B."/>
            <person name="Karnkowska A."/>
            <person name="Elias M."/>
            <person name="Hampl V."/>
        </authorList>
    </citation>
    <scope>NUCLEOTIDE SEQUENCE</scope>
    <source>
        <strain evidence="12">RCP-MX</strain>
    </source>
</reference>
<dbReference type="NCBIfam" id="TIGR00238">
    <property type="entry name" value="KamA family radical SAM protein"/>
    <property type="match status" value="1"/>
</dbReference>
<feature type="region of interest" description="Disordered" evidence="9">
    <location>
        <begin position="50"/>
        <end position="101"/>
    </location>
</feature>
<protein>
    <submittedName>
        <fullName evidence="12">L-lysine 2</fullName>
    </submittedName>
</protein>
<dbReference type="InterPro" id="IPR016181">
    <property type="entry name" value="Acyl_CoA_acyltransferase"/>
</dbReference>
<dbReference type="CDD" id="cd04301">
    <property type="entry name" value="NAT_SF"/>
    <property type="match status" value="1"/>
</dbReference>
<keyword evidence="6" id="KW-0408">Iron</keyword>
<dbReference type="Gene3D" id="6.10.140.1170">
    <property type="match status" value="1"/>
</dbReference>
<keyword evidence="4" id="KW-0479">Metal-binding</keyword>
<dbReference type="InterPro" id="IPR013785">
    <property type="entry name" value="Aldolase_TIM"/>
</dbReference>
<evidence type="ECO:0000259" key="11">
    <source>
        <dbReference type="PROSITE" id="PS51918"/>
    </source>
</evidence>
<evidence type="ECO:0000256" key="4">
    <source>
        <dbReference type="ARBA" id="ARBA00022723"/>
    </source>
</evidence>
<keyword evidence="3" id="KW-0949">S-adenosyl-L-methionine</keyword>
<name>A0ABQ8UIW4_9EUKA</name>
<comment type="cofactor">
    <cofactor evidence="1">
        <name>pyridoxal 5'-phosphate</name>
        <dbReference type="ChEBI" id="CHEBI:597326"/>
    </cofactor>
</comment>
<keyword evidence="5" id="KW-0663">Pyridoxal phosphate</keyword>
<dbReference type="PANTHER" id="PTHR30538">
    <property type="entry name" value="LYSINE 2,3-AMINOMUTASE-RELATED"/>
    <property type="match status" value="1"/>
</dbReference>
<feature type="region of interest" description="Disordered" evidence="9">
    <location>
        <begin position="379"/>
        <end position="465"/>
    </location>
</feature>
<feature type="compositionally biased region" description="Low complexity" evidence="9">
    <location>
        <begin position="379"/>
        <end position="398"/>
    </location>
</feature>
<dbReference type="InterPro" id="IPR003739">
    <property type="entry name" value="Lys_aminomutase/Glu_NH3_mut"/>
</dbReference>
<dbReference type="Pfam" id="PF04055">
    <property type="entry name" value="Radical_SAM"/>
    <property type="match status" value="1"/>
</dbReference>
<evidence type="ECO:0000256" key="6">
    <source>
        <dbReference type="ARBA" id="ARBA00023004"/>
    </source>
</evidence>
<dbReference type="InterPro" id="IPR025895">
    <property type="entry name" value="LAM_C_dom"/>
</dbReference>
<dbReference type="Pfam" id="PF12544">
    <property type="entry name" value="LAM_C"/>
    <property type="match status" value="1"/>
</dbReference>
<keyword evidence="8" id="KW-0413">Isomerase</keyword>
<comment type="caution">
    <text evidence="12">The sequence shown here is derived from an EMBL/GenBank/DDBJ whole genome shotgun (WGS) entry which is preliminary data.</text>
</comment>
<evidence type="ECO:0000313" key="13">
    <source>
        <dbReference type="Proteomes" id="UP001141327"/>
    </source>
</evidence>
<feature type="domain" description="N-acetyltransferase" evidence="10">
    <location>
        <begin position="140"/>
        <end position="301"/>
    </location>
</feature>
<evidence type="ECO:0000256" key="5">
    <source>
        <dbReference type="ARBA" id="ARBA00022898"/>
    </source>
</evidence>
<dbReference type="Gene3D" id="6.20.120.40">
    <property type="match status" value="1"/>
</dbReference>
<dbReference type="InterPro" id="IPR007197">
    <property type="entry name" value="rSAM"/>
</dbReference>
<feature type="compositionally biased region" description="Acidic residues" evidence="9">
    <location>
        <begin position="333"/>
        <end position="342"/>
    </location>
</feature>
<evidence type="ECO:0000313" key="12">
    <source>
        <dbReference type="EMBL" id="KAJ4457652.1"/>
    </source>
</evidence>
<feature type="compositionally biased region" description="Polar residues" evidence="9">
    <location>
        <begin position="86"/>
        <end position="101"/>
    </location>
</feature>
<evidence type="ECO:0000256" key="8">
    <source>
        <dbReference type="ARBA" id="ARBA00023235"/>
    </source>
</evidence>
<dbReference type="Gene3D" id="3.40.630.30">
    <property type="match status" value="1"/>
</dbReference>
<dbReference type="Gene3D" id="3.20.20.70">
    <property type="entry name" value="Aldolase class I"/>
    <property type="match status" value="1"/>
</dbReference>
<dbReference type="PANTHER" id="PTHR30538:SF1">
    <property type="entry name" value="L-LYSINE 2,3-AMINOMUTASE"/>
    <property type="match status" value="1"/>
</dbReference>
<keyword evidence="13" id="KW-1185">Reference proteome</keyword>
<feature type="domain" description="Radical SAM core" evidence="11">
    <location>
        <begin position="578"/>
        <end position="812"/>
    </location>
</feature>
<gene>
    <name evidence="12" type="ORF">PAPYR_6787</name>
</gene>
<dbReference type="CDD" id="cd01335">
    <property type="entry name" value="Radical_SAM"/>
    <property type="match status" value="1"/>
</dbReference>
<dbReference type="SFLD" id="SFLDG01070">
    <property type="entry name" value="PLP-dependent"/>
    <property type="match status" value="1"/>
</dbReference>
<feature type="region of interest" description="Disordered" evidence="9">
    <location>
        <begin position="321"/>
        <end position="343"/>
    </location>
</feature>
<evidence type="ECO:0000256" key="1">
    <source>
        <dbReference type="ARBA" id="ARBA00001933"/>
    </source>
</evidence>
<evidence type="ECO:0000259" key="10">
    <source>
        <dbReference type="PROSITE" id="PS51186"/>
    </source>
</evidence>
<feature type="compositionally biased region" description="Polar residues" evidence="9">
    <location>
        <begin position="55"/>
        <end position="67"/>
    </location>
</feature>
<sequence>MASEAEPPLLETQGSSVSLAEQILEKTLVLQKQGTEVDNRMPAPVHYPADHNVPDSANISPVTSPHPNESHLRVLPNGAPVPAGNARSTSPTDGRSLLSTSPTASICSLDSAFSMFTSSTMSSLAKYSVGAAHSPAFPGLSIRRSMASDRSNVRDMLVGTGVFQPAEVSAALDVFDAFQRQPLDGHQLLSFTATLALPTTHNEPRVAAWLAFSESDAGVFDLRCIAVDVAAQHCGLGSSLMDYAEKAICQQGGHLSVVSTPSRSSPKSRSFYQRLGYTMEASLRAYYQSGDDRLVFVKHLHKNSVPAHSKTVDVRLQIPSTPETWKREHQETTEIEDADEDPALPQSLRGEAVLKHPTATHAAPSAVPAAHAAATPVEAMPAPAAPAPASASTGTPVPCNSPTSTLRAAFESDESDDSGHLTDDSEPEPLPAHPHGSVASTHAHHHHHVATTTPPLSPPAPAARSLVARSRRAPCFAQVPDEMWDDYRWQMAHKLTKAQDFEQAGIVLSASERAAFASPSHLPVSVTPYLASLMDPVNSKCPIRMQFLPTEAELHIDASDLEDSLDEDAMSPVPGLVHRYPDRCLMLVSMICSNYCRFCTRNRIVGSAAGAEACGNVATASGEIVAMSDSQKESLAASRYAKQLEYIRGHPEIRDVLLSGGDVLLLPNRTIEFLLSQLRAIPHVQIIRLGSRVPIVCPQRVQPELTAILAKYHPVWLNVHCNHPKELSPEAVRALGLLADAGIPLGNQSVLMAGINDCPNIMLELVHRLVAARVRPYYLYQCDEVKGAAHFRTPISKGLEIMEALRGHTSGFCNPLYIVDCPHGGGKVPLMPNYLVSQSDRRVVLRNFEGFMVSYDNPRNYHEHNESDCKFCRDHLAHPTTRRPASQDPCQSSDVSELLMGRGNYIAPAGWKEHHCGKQH</sequence>
<dbReference type="InterPro" id="IPR058240">
    <property type="entry name" value="rSAM_sf"/>
</dbReference>
<dbReference type="SFLD" id="SFLDS00029">
    <property type="entry name" value="Radical_SAM"/>
    <property type="match status" value="1"/>
</dbReference>
<evidence type="ECO:0000256" key="7">
    <source>
        <dbReference type="ARBA" id="ARBA00023014"/>
    </source>
</evidence>
<accession>A0ABQ8UIW4</accession>
<dbReference type="EMBL" id="JAPMOS010000042">
    <property type="protein sequence ID" value="KAJ4457652.1"/>
    <property type="molecule type" value="Genomic_DNA"/>
</dbReference>
<organism evidence="12 13">
    <name type="scientific">Paratrimastix pyriformis</name>
    <dbReference type="NCBI Taxonomy" id="342808"/>
    <lineage>
        <taxon>Eukaryota</taxon>
        <taxon>Metamonada</taxon>
        <taxon>Preaxostyla</taxon>
        <taxon>Paratrimastigidae</taxon>
        <taxon>Paratrimastix</taxon>
    </lineage>
</organism>
<evidence type="ECO:0000256" key="9">
    <source>
        <dbReference type="SAM" id="MobiDB-lite"/>
    </source>
</evidence>
<keyword evidence="2" id="KW-0004">4Fe-4S</keyword>
<dbReference type="Pfam" id="PF13508">
    <property type="entry name" value="Acetyltransf_7"/>
    <property type="match status" value="1"/>
</dbReference>
<evidence type="ECO:0000256" key="3">
    <source>
        <dbReference type="ARBA" id="ARBA00022691"/>
    </source>
</evidence>
<keyword evidence="7" id="KW-0411">Iron-sulfur</keyword>
<dbReference type="SUPFAM" id="SSF55729">
    <property type="entry name" value="Acyl-CoA N-acyltransferases (Nat)"/>
    <property type="match status" value="1"/>
</dbReference>